<evidence type="ECO:0000313" key="3">
    <source>
        <dbReference type="WBParaSite" id="EgrG_002056000"/>
    </source>
</evidence>
<protein>
    <submittedName>
        <fullName evidence="1 3">Uncharacterized protein</fullName>
    </submittedName>
</protein>
<sequence length="208" mass="22987">MGVYQNSPVFTTQELGHRESEVYACVSGSDGANLATAVRDASRSRVRQVNGSIFFDLLQPDHSSQLLHQCMMDRKPPINSLLGVAFSQPPPHAHRNALVRPGDSNYSIADTDKTFAVWLSNEEEENTSKLMASSSSWRQTYVSMVAKCCLEETVAMSDLVYHAQSDDITTMDWLEVHSLAYPQPPSVCPSANLPPRCAADLLRIPMLD</sequence>
<name>U6FT63_ECHGR</name>
<gene>
    <name evidence="1" type="ORF">EgrG_002056000</name>
</gene>
<reference evidence="1 2" key="1">
    <citation type="journal article" date="2013" name="Nature">
        <title>The genomes of four tapeworm species reveal adaptations to parasitism.</title>
        <authorList>
            <person name="Tsai I.J."/>
            <person name="Zarowiecki M."/>
            <person name="Holroyd N."/>
            <person name="Garciarrubio A."/>
            <person name="Sanchez-Flores A."/>
            <person name="Brooks K.L."/>
            <person name="Tracey A."/>
            <person name="Bobes R.J."/>
            <person name="Fragoso G."/>
            <person name="Sciutto E."/>
            <person name="Aslett M."/>
            <person name="Beasley H."/>
            <person name="Bennett H.M."/>
            <person name="Cai J."/>
            <person name="Camicia F."/>
            <person name="Clark R."/>
            <person name="Cucher M."/>
            <person name="De Silva N."/>
            <person name="Day T.A."/>
            <person name="Deplazes P."/>
            <person name="Estrada K."/>
            <person name="Fernandez C."/>
            <person name="Holland P.W."/>
            <person name="Hou J."/>
            <person name="Hu S."/>
            <person name="Huckvale T."/>
            <person name="Hung S.S."/>
            <person name="Kamenetzky L."/>
            <person name="Keane J.A."/>
            <person name="Kiss F."/>
            <person name="Koziol U."/>
            <person name="Lambert O."/>
            <person name="Liu K."/>
            <person name="Luo X."/>
            <person name="Luo Y."/>
            <person name="Macchiaroli N."/>
            <person name="Nichol S."/>
            <person name="Paps J."/>
            <person name="Parkinson J."/>
            <person name="Pouchkina-Stantcheva N."/>
            <person name="Riddiford N."/>
            <person name="Rosenzvit M."/>
            <person name="Salinas G."/>
            <person name="Wasmuth J.D."/>
            <person name="Zamanian M."/>
            <person name="Zheng Y."/>
            <person name="Cai X."/>
            <person name="Soberon X."/>
            <person name="Olson P.D."/>
            <person name="Laclette J.P."/>
            <person name="Brehm K."/>
            <person name="Berriman M."/>
            <person name="Garciarrubio A."/>
            <person name="Bobes R.J."/>
            <person name="Fragoso G."/>
            <person name="Sanchez-Flores A."/>
            <person name="Estrada K."/>
            <person name="Cevallos M.A."/>
            <person name="Morett E."/>
            <person name="Gonzalez V."/>
            <person name="Portillo T."/>
            <person name="Ochoa-Leyva A."/>
            <person name="Jose M.V."/>
            <person name="Sciutto E."/>
            <person name="Landa A."/>
            <person name="Jimenez L."/>
            <person name="Valdes V."/>
            <person name="Carrero J.C."/>
            <person name="Larralde C."/>
            <person name="Morales-Montor J."/>
            <person name="Limon-Lason J."/>
            <person name="Soberon X."/>
            <person name="Laclette J.P."/>
        </authorList>
    </citation>
    <scope>NUCLEOTIDE SEQUENCE [LARGE SCALE GENOMIC DNA]</scope>
</reference>
<evidence type="ECO:0000313" key="2">
    <source>
        <dbReference type="Proteomes" id="UP000492820"/>
    </source>
</evidence>
<dbReference type="AlphaFoldDB" id="U6FT63"/>
<reference evidence="3" key="2">
    <citation type="submission" date="2020-10" db="UniProtKB">
        <authorList>
            <consortium name="WormBaseParasite"/>
        </authorList>
    </citation>
    <scope>IDENTIFICATION</scope>
</reference>
<dbReference type="Proteomes" id="UP000492820">
    <property type="component" value="Unassembled WGS sequence"/>
</dbReference>
<evidence type="ECO:0000313" key="1">
    <source>
        <dbReference type="EMBL" id="CDI70119.1"/>
    </source>
</evidence>
<proteinExistence type="predicted"/>
<dbReference type="WBParaSite" id="EgrG_002056000">
    <property type="protein sequence ID" value="EgrG_002056000"/>
    <property type="gene ID" value="EgrG_002056000"/>
</dbReference>
<organism evidence="1">
    <name type="scientific">Echinococcus granulosus</name>
    <name type="common">Hydatid tapeworm</name>
    <dbReference type="NCBI Taxonomy" id="6210"/>
    <lineage>
        <taxon>Eukaryota</taxon>
        <taxon>Metazoa</taxon>
        <taxon>Spiralia</taxon>
        <taxon>Lophotrochozoa</taxon>
        <taxon>Platyhelminthes</taxon>
        <taxon>Cestoda</taxon>
        <taxon>Eucestoda</taxon>
        <taxon>Cyclophyllidea</taxon>
        <taxon>Taeniidae</taxon>
        <taxon>Echinococcus</taxon>
        <taxon>Echinococcus granulosus group</taxon>
    </lineage>
</organism>
<dbReference type="EMBL" id="CBLN010003740">
    <property type="protein sequence ID" value="CDI70119.1"/>
    <property type="molecule type" value="Genomic_DNA"/>
</dbReference>
<accession>U6FT63</accession>